<keyword evidence="2" id="KW-1185">Reference proteome</keyword>
<name>A0ACB9HCF0_9ASTR</name>
<dbReference type="EMBL" id="CM042029">
    <property type="protein sequence ID" value="KAI3792955.1"/>
    <property type="molecule type" value="Genomic_DNA"/>
</dbReference>
<accession>A0ACB9HCF0</accession>
<sequence length="259" mass="28376">MVVDLGLSFGENGVALATATPGEAPAAGESSPLGAQPPQGIPSPDIRNSVQNQEQEQKKPMDATGTMPSEPLSIPICLMNTNMEIPVSPVRGQVIHEEILEPMSGFQSQQNIDNSPSSPMPIPNAWNVNQPGRLTFAEQIKANNESEDTRLEYFPPSVTPTGGKCVIISQEDLKFSAMTFSLHLYGYILGTSMDFRVVNDSLRRLWRSYDLEDIFWKSDYGLWGKDVADYKSTRRLKASSGIAVRTTGDGGMMGWDLFT</sequence>
<comment type="caution">
    <text evidence="1">The sequence shown here is derived from an EMBL/GenBank/DDBJ whole genome shotgun (WGS) entry which is preliminary data.</text>
</comment>
<gene>
    <name evidence="1" type="ORF">L1987_35566</name>
</gene>
<protein>
    <submittedName>
        <fullName evidence="1">Uncharacterized protein</fullName>
    </submittedName>
</protein>
<evidence type="ECO:0000313" key="1">
    <source>
        <dbReference type="EMBL" id="KAI3792955.1"/>
    </source>
</evidence>
<dbReference type="Proteomes" id="UP001056120">
    <property type="component" value="Linkage Group LG12"/>
</dbReference>
<organism evidence="1 2">
    <name type="scientific">Smallanthus sonchifolius</name>
    <dbReference type="NCBI Taxonomy" id="185202"/>
    <lineage>
        <taxon>Eukaryota</taxon>
        <taxon>Viridiplantae</taxon>
        <taxon>Streptophyta</taxon>
        <taxon>Embryophyta</taxon>
        <taxon>Tracheophyta</taxon>
        <taxon>Spermatophyta</taxon>
        <taxon>Magnoliopsida</taxon>
        <taxon>eudicotyledons</taxon>
        <taxon>Gunneridae</taxon>
        <taxon>Pentapetalae</taxon>
        <taxon>asterids</taxon>
        <taxon>campanulids</taxon>
        <taxon>Asterales</taxon>
        <taxon>Asteraceae</taxon>
        <taxon>Asteroideae</taxon>
        <taxon>Heliantheae alliance</taxon>
        <taxon>Millerieae</taxon>
        <taxon>Smallanthus</taxon>
    </lineage>
</organism>
<reference evidence="2" key="1">
    <citation type="journal article" date="2022" name="Mol. Ecol. Resour.">
        <title>The genomes of chicory, endive, great burdock and yacon provide insights into Asteraceae palaeo-polyploidization history and plant inulin production.</title>
        <authorList>
            <person name="Fan W."/>
            <person name="Wang S."/>
            <person name="Wang H."/>
            <person name="Wang A."/>
            <person name="Jiang F."/>
            <person name="Liu H."/>
            <person name="Zhao H."/>
            <person name="Xu D."/>
            <person name="Zhang Y."/>
        </authorList>
    </citation>
    <scope>NUCLEOTIDE SEQUENCE [LARGE SCALE GENOMIC DNA]</scope>
    <source>
        <strain evidence="2">cv. Yunnan</strain>
    </source>
</reference>
<reference evidence="1 2" key="2">
    <citation type="journal article" date="2022" name="Mol. Ecol. Resour.">
        <title>The genomes of chicory, endive, great burdock and yacon provide insights into Asteraceae paleo-polyploidization history and plant inulin production.</title>
        <authorList>
            <person name="Fan W."/>
            <person name="Wang S."/>
            <person name="Wang H."/>
            <person name="Wang A."/>
            <person name="Jiang F."/>
            <person name="Liu H."/>
            <person name="Zhao H."/>
            <person name="Xu D."/>
            <person name="Zhang Y."/>
        </authorList>
    </citation>
    <scope>NUCLEOTIDE SEQUENCE [LARGE SCALE GENOMIC DNA]</scope>
    <source>
        <strain evidence="2">cv. Yunnan</strain>
        <tissue evidence="1">Leaves</tissue>
    </source>
</reference>
<evidence type="ECO:0000313" key="2">
    <source>
        <dbReference type="Proteomes" id="UP001056120"/>
    </source>
</evidence>
<proteinExistence type="predicted"/>